<feature type="coiled-coil region" evidence="4">
    <location>
        <begin position="392"/>
        <end position="421"/>
    </location>
</feature>
<evidence type="ECO:0000313" key="7">
    <source>
        <dbReference type="EMBL" id="PIP01017.1"/>
    </source>
</evidence>
<dbReference type="CDD" id="cd06225">
    <property type="entry name" value="HAMP"/>
    <property type="match status" value="1"/>
</dbReference>
<dbReference type="SUPFAM" id="SSF58104">
    <property type="entry name" value="Methyl-accepting chemotaxis protein (MCP) signaling domain"/>
    <property type="match status" value="1"/>
</dbReference>
<evidence type="ECO:0000256" key="3">
    <source>
        <dbReference type="PROSITE-ProRule" id="PRU00284"/>
    </source>
</evidence>
<dbReference type="GO" id="GO:0007165">
    <property type="term" value="P:signal transduction"/>
    <property type="evidence" value="ECO:0007669"/>
    <property type="project" value="UniProtKB-KW"/>
</dbReference>
<dbReference type="AlphaFoldDB" id="A0A2G9X227"/>
<evidence type="ECO:0000256" key="2">
    <source>
        <dbReference type="ARBA" id="ARBA00029447"/>
    </source>
</evidence>
<dbReference type="EMBL" id="NQVN01000001">
    <property type="protein sequence ID" value="PIP01017.1"/>
    <property type="molecule type" value="Genomic_DNA"/>
</dbReference>
<name>A0A2G9X227_9HYPH</name>
<feature type="domain" description="Methyl-accepting transducer" evidence="5">
    <location>
        <begin position="432"/>
        <end position="675"/>
    </location>
</feature>
<dbReference type="PANTHER" id="PTHR32089:SF112">
    <property type="entry name" value="LYSOZYME-LIKE PROTEIN-RELATED"/>
    <property type="match status" value="1"/>
</dbReference>
<dbReference type="Proteomes" id="UP000231070">
    <property type="component" value="Unassembled WGS sequence"/>
</dbReference>
<evidence type="ECO:0000313" key="8">
    <source>
        <dbReference type="Proteomes" id="UP000231070"/>
    </source>
</evidence>
<dbReference type="SMART" id="SM00283">
    <property type="entry name" value="MA"/>
    <property type="match status" value="1"/>
</dbReference>
<dbReference type="Pfam" id="PF00672">
    <property type="entry name" value="HAMP"/>
    <property type="match status" value="1"/>
</dbReference>
<keyword evidence="4" id="KW-0175">Coiled coil</keyword>
<evidence type="ECO:0000259" key="5">
    <source>
        <dbReference type="PROSITE" id="PS50111"/>
    </source>
</evidence>
<dbReference type="InterPro" id="IPR003660">
    <property type="entry name" value="HAMP_dom"/>
</dbReference>
<dbReference type="Gene3D" id="6.10.340.10">
    <property type="match status" value="1"/>
</dbReference>
<dbReference type="GO" id="GO:0016020">
    <property type="term" value="C:membrane"/>
    <property type="evidence" value="ECO:0007669"/>
    <property type="project" value="InterPro"/>
</dbReference>
<evidence type="ECO:0008006" key="9">
    <source>
        <dbReference type="Google" id="ProtNLM"/>
    </source>
</evidence>
<dbReference type="PROSITE" id="PS50885">
    <property type="entry name" value="HAMP"/>
    <property type="match status" value="1"/>
</dbReference>
<comment type="caution">
    <text evidence="7">The sequence shown here is derived from an EMBL/GenBank/DDBJ whole genome shotgun (WGS) entry which is preliminary data.</text>
</comment>
<protein>
    <recommendedName>
        <fullName evidence="9">Methyl-accepting chemotaxis protein</fullName>
    </recommendedName>
</protein>
<dbReference type="SMART" id="SM00304">
    <property type="entry name" value="HAMP"/>
    <property type="match status" value="1"/>
</dbReference>
<evidence type="ECO:0000259" key="6">
    <source>
        <dbReference type="PROSITE" id="PS50885"/>
    </source>
</evidence>
<dbReference type="Gene3D" id="1.10.287.950">
    <property type="entry name" value="Methyl-accepting chemotaxis protein"/>
    <property type="match status" value="1"/>
</dbReference>
<keyword evidence="1 3" id="KW-0807">Transducer</keyword>
<reference evidence="7 8" key="1">
    <citation type="submission" date="2017-08" db="EMBL/GenBank/DDBJ databases">
        <title>Pleomorphomonas carboxidotrophicus sp. nov., a new mesophilic hydrogenogenic carboxidotroph.</title>
        <authorList>
            <person name="Esquivel-Elizondo S."/>
            <person name="Krajmalnik-Brown R."/>
            <person name="Maldonado J."/>
        </authorList>
    </citation>
    <scope>NUCLEOTIDE SEQUENCE [LARGE SCALE GENOMIC DNA]</scope>
    <source>
        <strain evidence="7 8">SVCO-16</strain>
    </source>
</reference>
<dbReference type="OrthoDB" id="8456673at2"/>
<proteinExistence type="inferred from homology"/>
<organism evidence="7 8">
    <name type="scientific">Pleomorphomonas carboxyditropha</name>
    <dbReference type="NCBI Taxonomy" id="2023338"/>
    <lineage>
        <taxon>Bacteria</taxon>
        <taxon>Pseudomonadati</taxon>
        <taxon>Pseudomonadota</taxon>
        <taxon>Alphaproteobacteria</taxon>
        <taxon>Hyphomicrobiales</taxon>
        <taxon>Pleomorphomonadaceae</taxon>
        <taxon>Pleomorphomonas</taxon>
    </lineage>
</organism>
<dbReference type="PANTHER" id="PTHR32089">
    <property type="entry name" value="METHYL-ACCEPTING CHEMOTAXIS PROTEIN MCPB"/>
    <property type="match status" value="1"/>
</dbReference>
<dbReference type="PROSITE" id="PS50111">
    <property type="entry name" value="CHEMOTAXIS_TRANSDUC_2"/>
    <property type="match status" value="1"/>
</dbReference>
<accession>A0A2G9X227</accession>
<gene>
    <name evidence="7" type="ORF">CJ014_02710</name>
</gene>
<dbReference type="Pfam" id="PF00015">
    <property type="entry name" value="MCPsignal"/>
    <property type="match status" value="1"/>
</dbReference>
<evidence type="ECO:0000256" key="4">
    <source>
        <dbReference type="SAM" id="Coils"/>
    </source>
</evidence>
<sequence length="695" mass="72727">MNRLSVSLILKLVIGVLVSASLVQLSLGAWSSWRHAIASVRIEAVAQATSSMFDALHNLRVDRANTVRGLAADDAAGFAEQADKARAVEMPAIEQAVSILQASGLPESGQLAVRLQAAHDRLKSLQEQSLAAFGRARADRPGDLAGQYTAASTAMIDLLNETSSRIAQSVRLQDGFTDRLLDIKALAWTMRSAAGDASTVTADALGPAGPSANALESYLTNMASARVTWQAIKEMSAGVALPPAFAEAVAAADRDYFLSGSVERQTDLLKTAIAGGKADMDTLSWSTYNAPRLTKLLEVANAALTIARTNAVAARQSAERDFWLQTALLVGAVLVAAGTILFVQRRVLKPLEVIRDRMMILARGDFSVDVPYQTRGDEIGALGKAMAVFRDNMQETERLRAERVDNERLEAERRRAAMNELADRFDRAVGGIVEVVASAATELQASARSLSVTAEETQTQSSSVAAASEQASANVASVASATEEMSSSVAEIARQVAKSSEIASKAVVEADHTNERVRGLATAAEKIGAVVDLINNIASQTNLLALNATIEAARAGEAGKGFAVVAAEVKQLADQTARATAEIGTQIGNIQNATGDAAAAIQAIGGTIESMNDIASSIAEAVDGQSEATREIARNVQEASVGSAQVSEAIVSVTTAAGESSAASSQVLSAAAELSQQAEMLRREVGNFLVTVRAA</sequence>
<feature type="domain" description="HAMP" evidence="6">
    <location>
        <begin position="345"/>
        <end position="398"/>
    </location>
</feature>
<dbReference type="RefSeq" id="WP_100078954.1">
    <property type="nucleotide sequence ID" value="NZ_NQVN01000001.1"/>
</dbReference>
<dbReference type="InterPro" id="IPR004089">
    <property type="entry name" value="MCPsignal_dom"/>
</dbReference>
<evidence type="ECO:0000256" key="1">
    <source>
        <dbReference type="ARBA" id="ARBA00023224"/>
    </source>
</evidence>
<comment type="similarity">
    <text evidence="2">Belongs to the methyl-accepting chemotaxis (MCP) protein family.</text>
</comment>
<keyword evidence="8" id="KW-1185">Reference proteome</keyword>